<accession>A0A7S8E7C0</accession>
<dbReference type="KEGG" id="pmet:G4Y79_18595"/>
<reference evidence="1 2" key="1">
    <citation type="submission" date="2020-02" db="EMBL/GenBank/DDBJ databases">
        <authorList>
            <person name="Zheng R.K."/>
            <person name="Sun C.M."/>
        </authorList>
    </citation>
    <scope>NUCLEOTIDE SEQUENCE [LARGE SCALE GENOMIC DNA]</scope>
    <source>
        <strain evidence="2">rifampicinis</strain>
    </source>
</reference>
<sequence>MSENIIAIDTYGSQRVKNPHTGQMVSAYKMGYSSAASAVLLALYGTQARDVSSKHASYHYIQIDSDVTVRHGHILLKVTDEELANAERITLQFSRPAVYRWQDGEWLELPASLRRNTRNLSDVRAPNSTQLECES</sequence>
<protein>
    <submittedName>
        <fullName evidence="1">Uncharacterized protein</fullName>
    </submittedName>
</protein>
<dbReference type="EMBL" id="CP062983">
    <property type="protein sequence ID" value="QPC81680.1"/>
    <property type="molecule type" value="Genomic_DNA"/>
</dbReference>
<evidence type="ECO:0000313" key="2">
    <source>
        <dbReference type="Proteomes" id="UP000594468"/>
    </source>
</evidence>
<name>A0A7S8E7C0_9CHLR</name>
<proteinExistence type="predicted"/>
<dbReference type="RefSeq" id="WP_195169751.1">
    <property type="nucleotide sequence ID" value="NZ_CP062983.1"/>
</dbReference>
<gene>
    <name evidence="1" type="ORF">G4Y79_18595</name>
</gene>
<evidence type="ECO:0000313" key="1">
    <source>
        <dbReference type="EMBL" id="QPC81680.1"/>
    </source>
</evidence>
<dbReference type="Proteomes" id="UP000594468">
    <property type="component" value="Chromosome"/>
</dbReference>
<keyword evidence="2" id="KW-1185">Reference proteome</keyword>
<organism evidence="1 2">
    <name type="scientific">Phototrophicus methaneseepsis</name>
    <dbReference type="NCBI Taxonomy" id="2710758"/>
    <lineage>
        <taxon>Bacteria</taxon>
        <taxon>Bacillati</taxon>
        <taxon>Chloroflexota</taxon>
        <taxon>Candidatus Thermofontia</taxon>
        <taxon>Phototrophicales</taxon>
        <taxon>Phototrophicaceae</taxon>
        <taxon>Phototrophicus</taxon>
    </lineage>
</organism>
<dbReference type="AlphaFoldDB" id="A0A7S8E7C0"/>